<evidence type="ECO:0000313" key="2">
    <source>
        <dbReference type="Proteomes" id="UP000282876"/>
    </source>
</evidence>
<keyword evidence="2" id="KW-1185">Reference proteome</keyword>
<dbReference type="AlphaFoldDB" id="A0A437AQD5"/>
<accession>A0A437AQD5</accession>
<dbReference type="VEuPathDB" id="MicrosporidiaDB:TUBRATIS_001610"/>
<sequence>MLFYIIKLYCTTTSEDSSSYDSSEFADCNPLKPRGLIISKNIVGSYFSPAHQKELERKATFDQLVKIILYLQAKIRDIRKKNSQNPNHFINSRSLINDEKIVFDLVNILTRLEQTVLQRRRLKYTILFYNLGSKTLIYSAKKLFSHFPAENNLLN</sequence>
<protein>
    <submittedName>
        <fullName evidence="1">Uncharacterized protein</fullName>
    </submittedName>
</protein>
<organism evidence="1 2">
    <name type="scientific">Tubulinosema ratisbonensis</name>
    <dbReference type="NCBI Taxonomy" id="291195"/>
    <lineage>
        <taxon>Eukaryota</taxon>
        <taxon>Fungi</taxon>
        <taxon>Fungi incertae sedis</taxon>
        <taxon>Microsporidia</taxon>
        <taxon>Tubulinosematoidea</taxon>
        <taxon>Tubulinosematidae</taxon>
        <taxon>Tubulinosema</taxon>
    </lineage>
</organism>
<dbReference type="EMBL" id="RCSS01000050">
    <property type="protein sequence ID" value="RVD93312.1"/>
    <property type="molecule type" value="Genomic_DNA"/>
</dbReference>
<reference evidence="1 2" key="1">
    <citation type="submission" date="2018-10" db="EMBL/GenBank/DDBJ databases">
        <title>Draft genome sequence of the microsporidian Tubulinosema ratisbonensis.</title>
        <authorList>
            <person name="Polonais V."/>
            <person name="Peyretaillade E."/>
            <person name="Niehus S."/>
            <person name="Wawrzyniak I."/>
            <person name="Franchet A."/>
            <person name="Gaspin C."/>
            <person name="Reichstadt M."/>
            <person name="Belser C."/>
            <person name="Labadie K."/>
            <person name="Delbac F."/>
            <person name="Ferrandon D."/>
        </authorList>
    </citation>
    <scope>NUCLEOTIDE SEQUENCE [LARGE SCALE GENOMIC DNA]</scope>
    <source>
        <strain evidence="1 2">Franzen</strain>
    </source>
</reference>
<evidence type="ECO:0000313" key="1">
    <source>
        <dbReference type="EMBL" id="RVD93312.1"/>
    </source>
</evidence>
<dbReference type="Proteomes" id="UP000282876">
    <property type="component" value="Unassembled WGS sequence"/>
</dbReference>
<name>A0A437AQD5_9MICR</name>
<comment type="caution">
    <text evidence="1">The sequence shown here is derived from an EMBL/GenBank/DDBJ whole genome shotgun (WGS) entry which is preliminary data.</text>
</comment>
<gene>
    <name evidence="1" type="ORF">TUBRATIS_001610</name>
</gene>
<proteinExistence type="predicted"/>